<evidence type="ECO:0000313" key="3">
    <source>
        <dbReference type="EMBL" id="MEB3958868.1"/>
    </source>
</evidence>
<comment type="caution">
    <text evidence="3">The sequence shown here is derived from an EMBL/GenBank/DDBJ whole genome shotgun (WGS) entry which is preliminary data.</text>
</comment>
<accession>A0ABU6C2E8</accession>
<keyword evidence="2" id="KW-0812">Transmembrane</keyword>
<name>A0ABU6C2E8_9ACTN</name>
<feature type="compositionally biased region" description="Low complexity" evidence="1">
    <location>
        <begin position="194"/>
        <end position="211"/>
    </location>
</feature>
<organism evidence="3 4">
    <name type="scientific">Streptomyces kunmingensis</name>
    <dbReference type="NCBI Taxonomy" id="68225"/>
    <lineage>
        <taxon>Bacteria</taxon>
        <taxon>Bacillati</taxon>
        <taxon>Actinomycetota</taxon>
        <taxon>Actinomycetes</taxon>
        <taxon>Kitasatosporales</taxon>
        <taxon>Streptomycetaceae</taxon>
        <taxon>Streptomyces</taxon>
    </lineage>
</organism>
<evidence type="ECO:0000313" key="4">
    <source>
        <dbReference type="Proteomes" id="UP001352223"/>
    </source>
</evidence>
<keyword evidence="4" id="KW-1185">Reference proteome</keyword>
<dbReference type="EMBL" id="JAOZYB010000001">
    <property type="protein sequence ID" value="MEB3958868.1"/>
    <property type="molecule type" value="Genomic_DNA"/>
</dbReference>
<feature type="transmembrane region" description="Helical" evidence="2">
    <location>
        <begin position="24"/>
        <end position="43"/>
    </location>
</feature>
<keyword evidence="2" id="KW-0472">Membrane</keyword>
<evidence type="ECO:0000256" key="2">
    <source>
        <dbReference type="SAM" id="Phobius"/>
    </source>
</evidence>
<evidence type="ECO:0000256" key="1">
    <source>
        <dbReference type="SAM" id="MobiDB-lite"/>
    </source>
</evidence>
<feature type="region of interest" description="Disordered" evidence="1">
    <location>
        <begin position="194"/>
        <end position="213"/>
    </location>
</feature>
<dbReference type="RefSeq" id="WP_324765849.1">
    <property type="nucleotide sequence ID" value="NZ_BAAATS010000022.1"/>
</dbReference>
<gene>
    <name evidence="3" type="ORF">OKJ48_01130</name>
</gene>
<proteinExistence type="predicted"/>
<keyword evidence="2" id="KW-1133">Transmembrane helix</keyword>
<protein>
    <submittedName>
        <fullName evidence="3">Uncharacterized protein</fullName>
    </submittedName>
</protein>
<feature type="region of interest" description="Disordered" evidence="1">
    <location>
        <begin position="1"/>
        <end position="20"/>
    </location>
</feature>
<reference evidence="3 4" key="1">
    <citation type="submission" date="2022-10" db="EMBL/GenBank/DDBJ databases">
        <authorList>
            <person name="Xie J."/>
            <person name="Shen N."/>
        </authorList>
    </citation>
    <scope>NUCLEOTIDE SEQUENCE [LARGE SCALE GENOMIC DNA]</scope>
    <source>
        <strain evidence="3 4">DSM 41681</strain>
    </source>
</reference>
<dbReference type="Proteomes" id="UP001352223">
    <property type="component" value="Unassembled WGS sequence"/>
</dbReference>
<sequence length="332" mass="34573">MEKTHHPEGGTAGAAPRRRSRRKAGVAVAAAVVVVLGGTFTYFNTNVLDSDRICHGWTTPDEAAAALGGGIGRVSASEDSDATCTVRVSSWLPGQDKRLSLRAVGEETEFPFSRGDWQISGDRHVLSGGTQGAFDAYGGWTLLPTACRNAADGSGTQPVLRAAVTGRDTAGDADAMGRLLTSATPALSAASYCGEPADADTTTDAPSAAEPSDLDRVCGISGFRLPRAQGPKGQQVTAEVTGSLPKGLYCDLTFEGDKEGPFARLAVVSDPALVASFKGRDVTRAECDGRETVFAQDLRYFDDSERAVTHVPAAPEFSEVFGDAARAALQCG</sequence>